<dbReference type="PANTHER" id="PTHR35936">
    <property type="entry name" value="MEMBRANE-BOUND LYTIC MUREIN TRANSGLYCOSYLASE F"/>
    <property type="match status" value="1"/>
</dbReference>
<reference evidence="5 6" key="1">
    <citation type="submission" date="2018-06" db="EMBL/GenBank/DDBJ databases">
        <authorList>
            <consortium name="Pathogen Informatics"/>
            <person name="Doyle S."/>
        </authorList>
    </citation>
    <scope>NUCLEOTIDE SEQUENCE [LARGE SCALE GENOMIC DNA]</scope>
    <source>
        <strain evidence="5 6">NCTC13337</strain>
    </source>
</reference>
<dbReference type="AlphaFoldDB" id="A0A380MMW7"/>
<organism evidence="5 6">
    <name type="scientific">Suttonella ornithocola</name>
    <dbReference type="NCBI Taxonomy" id="279832"/>
    <lineage>
        <taxon>Bacteria</taxon>
        <taxon>Pseudomonadati</taxon>
        <taxon>Pseudomonadota</taxon>
        <taxon>Gammaproteobacteria</taxon>
        <taxon>Cardiobacteriales</taxon>
        <taxon>Cardiobacteriaceae</taxon>
        <taxon>Suttonella</taxon>
    </lineage>
</organism>
<proteinExistence type="inferred from homology"/>
<protein>
    <submittedName>
        <fullName evidence="5">Glutamine-binding periplasmic protein</fullName>
    </submittedName>
</protein>
<name>A0A380MMW7_9GAMM</name>
<feature type="chain" id="PRO_5016913413" evidence="3">
    <location>
        <begin position="19"/>
        <end position="195"/>
    </location>
</feature>
<evidence type="ECO:0000313" key="5">
    <source>
        <dbReference type="EMBL" id="SUO93975.1"/>
    </source>
</evidence>
<dbReference type="Gene3D" id="3.40.190.10">
    <property type="entry name" value="Periplasmic binding protein-like II"/>
    <property type="match status" value="2"/>
</dbReference>
<dbReference type="Pfam" id="PF00497">
    <property type="entry name" value="SBP_bac_3"/>
    <property type="match status" value="1"/>
</dbReference>
<evidence type="ECO:0000313" key="6">
    <source>
        <dbReference type="Proteomes" id="UP000254601"/>
    </source>
</evidence>
<gene>
    <name evidence="5" type="primary">glnH_2</name>
    <name evidence="5" type="ORF">NCTC13337_00508</name>
</gene>
<dbReference type="SUPFAM" id="SSF53850">
    <property type="entry name" value="Periplasmic binding protein-like II"/>
    <property type="match status" value="1"/>
</dbReference>
<evidence type="ECO:0000259" key="4">
    <source>
        <dbReference type="SMART" id="SM00062"/>
    </source>
</evidence>
<keyword evidence="6" id="KW-1185">Reference proteome</keyword>
<feature type="signal peptide" evidence="3">
    <location>
        <begin position="1"/>
        <end position="18"/>
    </location>
</feature>
<dbReference type="SMART" id="SM00062">
    <property type="entry name" value="PBPb"/>
    <property type="match status" value="1"/>
</dbReference>
<dbReference type="OrthoDB" id="8611212at2"/>
<feature type="domain" description="Solute-binding protein family 3/N-terminal" evidence="4">
    <location>
        <begin position="20"/>
        <end position="195"/>
    </location>
</feature>
<keyword evidence="2 3" id="KW-0732">Signal</keyword>
<dbReference type="RefSeq" id="WP_072576911.1">
    <property type="nucleotide sequence ID" value="NZ_LWHB01000116.1"/>
</dbReference>
<accession>A0A380MMW7</accession>
<comment type="similarity">
    <text evidence="1">Belongs to the bacterial solute-binding protein 3 family.</text>
</comment>
<evidence type="ECO:0000256" key="3">
    <source>
        <dbReference type="SAM" id="SignalP"/>
    </source>
</evidence>
<evidence type="ECO:0000256" key="2">
    <source>
        <dbReference type="ARBA" id="ARBA00022729"/>
    </source>
</evidence>
<evidence type="ECO:0000256" key="1">
    <source>
        <dbReference type="ARBA" id="ARBA00010333"/>
    </source>
</evidence>
<dbReference type="PANTHER" id="PTHR35936:SF17">
    <property type="entry name" value="ARGININE-BINDING EXTRACELLULAR PROTEIN ARTP"/>
    <property type="match status" value="1"/>
</dbReference>
<dbReference type="EMBL" id="UHIC01000001">
    <property type="protein sequence ID" value="SUO93975.1"/>
    <property type="molecule type" value="Genomic_DNA"/>
</dbReference>
<sequence length="195" mass="22164">MIRRSFLLMFFIAINAIAQNYIVAADPSYPPFQFTDGKGEIIGFEVDLLKLIAKHENIELTFIQKQRSLLEETLNSGKADIFSSAYGLTDWRKKIVDMSEPFLDFGDTVIVMNDSKNQNIKLPEDLKGKIFSTNPGAPTAKKISAELSGSEELHKEYPTFFLALREVWRGEVDAMVANDRDLQYFAKNILSLRFV</sequence>
<dbReference type="Proteomes" id="UP000254601">
    <property type="component" value="Unassembled WGS sequence"/>
</dbReference>
<dbReference type="InterPro" id="IPR001638">
    <property type="entry name" value="Solute-binding_3/MltF_N"/>
</dbReference>